<reference evidence="2" key="1">
    <citation type="submission" date="2020-01" db="EMBL/GenBank/DDBJ databases">
        <title>The Celery Genome Sequence Reveals Sequential Paleo-tetraploidization, Resistance Gene Elimination, Karyotype Evolution, and Functional Innovation in Apiales.</title>
        <authorList>
            <person name="Song X."/>
        </authorList>
    </citation>
    <scope>NUCLEOTIDE SEQUENCE</scope>
    <source>
        <tissue evidence="2">Leaf</tissue>
    </source>
</reference>
<dbReference type="EMBL" id="WRXP01003361">
    <property type="protein sequence ID" value="KAF1001645.1"/>
    <property type="molecule type" value="Genomic_DNA"/>
</dbReference>
<comment type="caution">
    <text evidence="2">The sequence shown here is derived from an EMBL/GenBank/DDBJ whole genome shotgun (WGS) entry which is preliminary data.</text>
</comment>
<feature type="region of interest" description="Disordered" evidence="1">
    <location>
        <begin position="65"/>
        <end position="102"/>
    </location>
</feature>
<feature type="region of interest" description="Disordered" evidence="1">
    <location>
        <begin position="145"/>
        <end position="172"/>
    </location>
</feature>
<evidence type="ECO:0000313" key="2">
    <source>
        <dbReference type="EMBL" id="KAF1001645.1"/>
    </source>
</evidence>
<proteinExistence type="predicted"/>
<organism evidence="2 3">
    <name type="scientific">Apium graveolens</name>
    <name type="common">Celery</name>
    <dbReference type="NCBI Taxonomy" id="4045"/>
    <lineage>
        <taxon>Eukaryota</taxon>
        <taxon>Viridiplantae</taxon>
        <taxon>Streptophyta</taxon>
        <taxon>Embryophyta</taxon>
        <taxon>Tracheophyta</taxon>
        <taxon>Spermatophyta</taxon>
        <taxon>Magnoliopsida</taxon>
        <taxon>eudicotyledons</taxon>
        <taxon>Gunneridae</taxon>
        <taxon>Pentapetalae</taxon>
        <taxon>asterids</taxon>
        <taxon>campanulids</taxon>
        <taxon>Apiales</taxon>
        <taxon>Apiaceae</taxon>
        <taxon>Apioideae</taxon>
        <taxon>apioid superclade</taxon>
        <taxon>Apieae</taxon>
        <taxon>Apium</taxon>
    </lineage>
</organism>
<dbReference type="Proteomes" id="UP000593563">
    <property type="component" value="Unassembled WGS sequence"/>
</dbReference>
<keyword evidence="3" id="KW-1185">Reference proteome</keyword>
<feature type="compositionally biased region" description="Basic and acidic residues" evidence="1">
    <location>
        <begin position="74"/>
        <end position="96"/>
    </location>
</feature>
<name>A0A6L5B8B4_APIGR</name>
<protein>
    <submittedName>
        <fullName evidence="2">Uncharacterized protein</fullName>
    </submittedName>
</protein>
<sequence>MSTNAYASSLKKFVGPFQTKCPRSNDRSRSVMFQEEKAEFAAPQNAMDAVNNVIGAFEDVPELGEKHHSKRKRIIETKHPKIMESNIEKGSGDKGKGPKKSLVRVGNHSVKQLTTIMSEIPTDEDWTRMEESGLNSILQRVAEHWGHRKEQESSSAVSHSPCGIRSLAVEVE</sequence>
<dbReference type="AlphaFoldDB" id="A0A6L5B8B4"/>
<evidence type="ECO:0000256" key="1">
    <source>
        <dbReference type="SAM" id="MobiDB-lite"/>
    </source>
</evidence>
<gene>
    <name evidence="2" type="ORF">AG4045_010403</name>
</gene>
<accession>A0A6L5B8B4</accession>
<evidence type="ECO:0000313" key="3">
    <source>
        <dbReference type="Proteomes" id="UP000593563"/>
    </source>
</evidence>